<dbReference type="AlphaFoldDB" id="A0A4Z1AQD3"/>
<sequence length="140" mass="16162">MKNSKNKIFVVSFDLDTKLMEVSGHDRSTIPAIYQKDLKAFLIELGFFKHIQGSLYRTEYYSNQENLKAAIIEAVKEECPEFVLYLKSMELYEFTKISDITPEMKNALTNVSRKKSNKKKGIESKVIAEKSKENKKIKGL</sequence>
<proteinExistence type="predicted"/>
<dbReference type="Proteomes" id="UP000297241">
    <property type="component" value="Unassembled WGS sequence"/>
</dbReference>
<dbReference type="Gene3D" id="3.30.70.240">
    <property type="match status" value="1"/>
</dbReference>
<evidence type="ECO:0008006" key="3">
    <source>
        <dbReference type="Google" id="ProtNLM"/>
    </source>
</evidence>
<dbReference type="RefSeq" id="WP_135757617.1">
    <property type="nucleotide sequence ID" value="NZ_RQHS01000019.1"/>
</dbReference>
<gene>
    <name evidence="1" type="ORF">EHR06_14265</name>
</gene>
<dbReference type="EMBL" id="RQHS01000019">
    <property type="protein sequence ID" value="TGM97310.1"/>
    <property type="molecule type" value="Genomic_DNA"/>
</dbReference>
<dbReference type="OrthoDB" id="345587at2"/>
<name>A0A4Z1AQD3_9LEPT</name>
<evidence type="ECO:0000313" key="1">
    <source>
        <dbReference type="EMBL" id="TGM97310.1"/>
    </source>
</evidence>
<organism evidence="1 2">
    <name type="scientific">Leptospira dzoumogneensis</name>
    <dbReference type="NCBI Taxonomy" id="2484904"/>
    <lineage>
        <taxon>Bacteria</taxon>
        <taxon>Pseudomonadati</taxon>
        <taxon>Spirochaetota</taxon>
        <taxon>Spirochaetia</taxon>
        <taxon>Leptospirales</taxon>
        <taxon>Leptospiraceae</taxon>
        <taxon>Leptospira</taxon>
    </lineage>
</organism>
<reference evidence="1" key="1">
    <citation type="journal article" date="2019" name="PLoS Negl. Trop. Dis.">
        <title>Revisiting the worldwide diversity of Leptospira species in the environment.</title>
        <authorList>
            <person name="Vincent A.T."/>
            <person name="Schiettekatte O."/>
            <person name="Bourhy P."/>
            <person name="Veyrier F.J."/>
            <person name="Picardeau M."/>
        </authorList>
    </citation>
    <scope>NUCLEOTIDE SEQUENCE [LARGE SCALE GENOMIC DNA]</scope>
    <source>
        <strain evidence="1">201601113</strain>
    </source>
</reference>
<accession>A0A4Z1AQD3</accession>
<protein>
    <recommendedName>
        <fullName evidence="3">Virulence factor</fullName>
    </recommendedName>
</protein>
<comment type="caution">
    <text evidence="1">The sequence shown here is derived from an EMBL/GenBank/DDBJ whole genome shotgun (WGS) entry which is preliminary data.</text>
</comment>
<evidence type="ECO:0000313" key="2">
    <source>
        <dbReference type="Proteomes" id="UP000297241"/>
    </source>
</evidence>
<keyword evidence="2" id="KW-1185">Reference proteome</keyword>